<reference evidence="2" key="1">
    <citation type="journal article" date="2022" name="Mol. Ecol. Resour.">
        <title>The genomes of chicory, endive, great burdock and yacon provide insights into Asteraceae palaeo-polyploidization history and plant inulin production.</title>
        <authorList>
            <person name="Fan W."/>
            <person name="Wang S."/>
            <person name="Wang H."/>
            <person name="Wang A."/>
            <person name="Jiang F."/>
            <person name="Liu H."/>
            <person name="Zhao H."/>
            <person name="Xu D."/>
            <person name="Zhang Y."/>
        </authorList>
    </citation>
    <scope>NUCLEOTIDE SEQUENCE [LARGE SCALE GENOMIC DNA]</scope>
    <source>
        <strain evidence="2">cv. Niubang</strain>
    </source>
</reference>
<gene>
    <name evidence="1" type="ORF">L6452_18898</name>
</gene>
<evidence type="ECO:0000313" key="1">
    <source>
        <dbReference type="EMBL" id="KAI3718052.1"/>
    </source>
</evidence>
<name>A0ACB9B6J2_ARCLA</name>
<evidence type="ECO:0000313" key="2">
    <source>
        <dbReference type="Proteomes" id="UP001055879"/>
    </source>
</evidence>
<protein>
    <submittedName>
        <fullName evidence="1">Uncharacterized protein</fullName>
    </submittedName>
</protein>
<comment type="caution">
    <text evidence="1">The sequence shown here is derived from an EMBL/GenBank/DDBJ whole genome shotgun (WGS) entry which is preliminary data.</text>
</comment>
<keyword evidence="2" id="KW-1185">Reference proteome</keyword>
<sequence>MGWTLLSVVVFVFDLFAFALIVAAKQRRASWITARLLEVIQDDIPSHSLFKTSNAEGDPSKSVAIKDVIKYLLLRNAINEFTEMLL</sequence>
<accession>A0ACB9B6J2</accession>
<proteinExistence type="predicted"/>
<dbReference type="Proteomes" id="UP001055879">
    <property type="component" value="Linkage Group LG06"/>
</dbReference>
<reference evidence="1 2" key="2">
    <citation type="journal article" date="2022" name="Mol. Ecol. Resour.">
        <title>The genomes of chicory, endive, great burdock and yacon provide insights into Asteraceae paleo-polyploidization history and plant inulin production.</title>
        <authorList>
            <person name="Fan W."/>
            <person name="Wang S."/>
            <person name="Wang H."/>
            <person name="Wang A."/>
            <person name="Jiang F."/>
            <person name="Liu H."/>
            <person name="Zhao H."/>
            <person name="Xu D."/>
            <person name="Zhang Y."/>
        </authorList>
    </citation>
    <scope>NUCLEOTIDE SEQUENCE [LARGE SCALE GENOMIC DNA]</scope>
    <source>
        <strain evidence="2">cv. Niubang</strain>
    </source>
</reference>
<dbReference type="EMBL" id="CM042052">
    <property type="protein sequence ID" value="KAI3718052.1"/>
    <property type="molecule type" value="Genomic_DNA"/>
</dbReference>
<organism evidence="1 2">
    <name type="scientific">Arctium lappa</name>
    <name type="common">Greater burdock</name>
    <name type="synonym">Lappa major</name>
    <dbReference type="NCBI Taxonomy" id="4217"/>
    <lineage>
        <taxon>Eukaryota</taxon>
        <taxon>Viridiplantae</taxon>
        <taxon>Streptophyta</taxon>
        <taxon>Embryophyta</taxon>
        <taxon>Tracheophyta</taxon>
        <taxon>Spermatophyta</taxon>
        <taxon>Magnoliopsida</taxon>
        <taxon>eudicotyledons</taxon>
        <taxon>Gunneridae</taxon>
        <taxon>Pentapetalae</taxon>
        <taxon>asterids</taxon>
        <taxon>campanulids</taxon>
        <taxon>Asterales</taxon>
        <taxon>Asteraceae</taxon>
        <taxon>Carduoideae</taxon>
        <taxon>Cardueae</taxon>
        <taxon>Arctiinae</taxon>
        <taxon>Arctium</taxon>
    </lineage>
</organism>